<reference evidence="17" key="1">
    <citation type="submission" date="2023-12" db="EMBL/GenBank/DDBJ databases">
        <title>Genome assembly of Anisodus tanguticus.</title>
        <authorList>
            <person name="Wang Y.-J."/>
        </authorList>
    </citation>
    <scope>NUCLEOTIDE SEQUENCE</scope>
    <source>
        <strain evidence="17">KB-2021</strain>
        <tissue evidence="17">Leaf</tissue>
    </source>
</reference>
<evidence type="ECO:0000313" key="17">
    <source>
        <dbReference type="EMBL" id="KAK4336689.1"/>
    </source>
</evidence>
<dbReference type="Proteomes" id="UP001291623">
    <property type="component" value="Unassembled WGS sequence"/>
</dbReference>
<organism evidence="17 18">
    <name type="scientific">Anisodus tanguticus</name>
    <dbReference type="NCBI Taxonomy" id="243964"/>
    <lineage>
        <taxon>Eukaryota</taxon>
        <taxon>Viridiplantae</taxon>
        <taxon>Streptophyta</taxon>
        <taxon>Embryophyta</taxon>
        <taxon>Tracheophyta</taxon>
        <taxon>Spermatophyta</taxon>
        <taxon>Magnoliopsida</taxon>
        <taxon>eudicotyledons</taxon>
        <taxon>Gunneridae</taxon>
        <taxon>Pentapetalae</taxon>
        <taxon>asterids</taxon>
        <taxon>lamiids</taxon>
        <taxon>Solanales</taxon>
        <taxon>Solanaceae</taxon>
        <taxon>Solanoideae</taxon>
        <taxon>Hyoscyameae</taxon>
        <taxon>Anisodus</taxon>
    </lineage>
</organism>
<dbReference type="GO" id="GO:0005737">
    <property type="term" value="C:cytoplasm"/>
    <property type="evidence" value="ECO:0007669"/>
    <property type="project" value="UniProtKB-SubCell"/>
</dbReference>
<protein>
    <recommendedName>
        <fullName evidence="16">Ubiquitin-like domain-containing protein</fullName>
    </recommendedName>
</protein>
<evidence type="ECO:0000256" key="12">
    <source>
        <dbReference type="ARBA" id="ARBA00022980"/>
    </source>
</evidence>
<evidence type="ECO:0000256" key="4">
    <source>
        <dbReference type="ARBA" id="ARBA00008373"/>
    </source>
</evidence>
<dbReference type="InterPro" id="IPR019956">
    <property type="entry name" value="Ubiquitin_dom"/>
</dbReference>
<comment type="function">
    <text evidence="1">Component of the 40S subunit of the ribosome.</text>
</comment>
<evidence type="ECO:0000256" key="9">
    <source>
        <dbReference type="ARBA" id="ARBA00022737"/>
    </source>
</evidence>
<evidence type="ECO:0000313" key="18">
    <source>
        <dbReference type="Proteomes" id="UP001291623"/>
    </source>
</evidence>
<dbReference type="InterPro" id="IPR002906">
    <property type="entry name" value="Ribosomal_eS31"/>
</dbReference>
<comment type="subunit">
    <text evidence="15">Part of the 40S ribosomal subunit.</text>
</comment>
<dbReference type="AlphaFoldDB" id="A0AAE1QMW3"/>
<comment type="similarity">
    <text evidence="4">In the N-terminal section; belongs to the ubiquitin family.</text>
</comment>
<dbReference type="InterPro" id="IPR029071">
    <property type="entry name" value="Ubiquitin-like_domsf"/>
</dbReference>
<comment type="similarity">
    <text evidence="6">In the C-terminal section; belongs to the eukaryotic ribosomal protein eS31 family.</text>
</comment>
<evidence type="ECO:0000256" key="7">
    <source>
        <dbReference type="ARBA" id="ARBA00022490"/>
    </source>
</evidence>
<dbReference type="FunFam" id="3.10.20.90:FF:000469">
    <property type="entry name" value="Polyubiquitin-C"/>
    <property type="match status" value="1"/>
</dbReference>
<keyword evidence="13" id="KW-0539">Nucleus</keyword>
<dbReference type="Gene3D" id="3.10.20.90">
    <property type="entry name" value="Phosphatidylinositol 3-kinase Catalytic Subunit, Chain A, domain 1"/>
    <property type="match status" value="1"/>
</dbReference>
<dbReference type="InterPro" id="IPR011332">
    <property type="entry name" value="Ribosomal_zn-bd"/>
</dbReference>
<comment type="similarity">
    <text evidence="5">Belongs to the ubiquitin family.</text>
</comment>
<dbReference type="Pfam" id="PF00240">
    <property type="entry name" value="ubiquitin"/>
    <property type="match status" value="1"/>
</dbReference>
<dbReference type="GO" id="GO:0003729">
    <property type="term" value="F:mRNA binding"/>
    <property type="evidence" value="ECO:0007669"/>
    <property type="project" value="UniProtKB-ARBA"/>
</dbReference>
<evidence type="ECO:0000256" key="5">
    <source>
        <dbReference type="ARBA" id="ARBA00008430"/>
    </source>
</evidence>
<name>A0AAE1QMW3_9SOLA</name>
<sequence length="156" mass="17595">MQIFVKTLTGKTVTLEVKPTDTIEVVKNKIYEKENIPLSEQQLVSGGYGLDNLCCLSDYNVQKESTIQLVAGLCGGAKKRKKKTYTTPKRIPHKKKKVKLAVLRYYKVDENNKITRIRKECSNEKCGAGIFMATHSDRQHCGKCGLTIVFNKPVED</sequence>
<evidence type="ECO:0000256" key="11">
    <source>
        <dbReference type="ARBA" id="ARBA00022843"/>
    </source>
</evidence>
<dbReference type="NCBIfam" id="NF001669">
    <property type="entry name" value="PRK00432.1"/>
    <property type="match status" value="1"/>
</dbReference>
<evidence type="ECO:0000256" key="13">
    <source>
        <dbReference type="ARBA" id="ARBA00023242"/>
    </source>
</evidence>
<dbReference type="GO" id="GO:0003735">
    <property type="term" value="F:structural constituent of ribosome"/>
    <property type="evidence" value="ECO:0007669"/>
    <property type="project" value="InterPro"/>
</dbReference>
<evidence type="ECO:0000256" key="1">
    <source>
        <dbReference type="ARBA" id="ARBA00002225"/>
    </source>
</evidence>
<comment type="subcellular location">
    <subcellularLocation>
        <location evidence="3">Cytoplasm</location>
    </subcellularLocation>
    <subcellularLocation>
        <location evidence="2">Nucleus</location>
    </subcellularLocation>
</comment>
<dbReference type="InterPro" id="IPR038582">
    <property type="entry name" value="Ribosomal_eS31_euk-type_sf"/>
</dbReference>
<evidence type="ECO:0000256" key="14">
    <source>
        <dbReference type="ARBA" id="ARBA00023274"/>
    </source>
</evidence>
<keyword evidence="7" id="KW-0963">Cytoplasm</keyword>
<evidence type="ECO:0000256" key="8">
    <source>
        <dbReference type="ARBA" id="ARBA00022499"/>
    </source>
</evidence>
<dbReference type="EMBL" id="JAVYJV010000104">
    <property type="protein sequence ID" value="KAK4336689.1"/>
    <property type="molecule type" value="Genomic_DNA"/>
</dbReference>
<evidence type="ECO:0000256" key="3">
    <source>
        <dbReference type="ARBA" id="ARBA00004496"/>
    </source>
</evidence>
<evidence type="ECO:0000256" key="10">
    <source>
        <dbReference type="ARBA" id="ARBA00022833"/>
    </source>
</evidence>
<feature type="domain" description="Ubiquitin-like" evidence="16">
    <location>
        <begin position="1"/>
        <end position="76"/>
    </location>
</feature>
<keyword evidence="9" id="KW-0677">Repeat</keyword>
<dbReference type="GO" id="GO:1990904">
    <property type="term" value="C:ribonucleoprotein complex"/>
    <property type="evidence" value="ECO:0007669"/>
    <property type="project" value="UniProtKB-KW"/>
</dbReference>
<proteinExistence type="inferred from homology"/>
<dbReference type="SMART" id="SM00213">
    <property type="entry name" value="UBQ"/>
    <property type="match status" value="1"/>
</dbReference>
<keyword evidence="8" id="KW-1017">Isopeptide bond</keyword>
<dbReference type="SMART" id="SM01402">
    <property type="entry name" value="Ribosomal_S27"/>
    <property type="match status" value="1"/>
</dbReference>
<keyword evidence="11" id="KW-0832">Ubl conjugation</keyword>
<dbReference type="InterPro" id="IPR050158">
    <property type="entry name" value="Ubiquitin_ubiquitin-like"/>
</dbReference>
<dbReference type="InterPro" id="IPR000626">
    <property type="entry name" value="Ubiquitin-like_dom"/>
</dbReference>
<gene>
    <name evidence="17" type="ORF">RND71_044195</name>
</gene>
<keyword evidence="18" id="KW-1185">Reference proteome</keyword>
<accession>A0AAE1QMW3</accession>
<dbReference type="PRINTS" id="PR00348">
    <property type="entry name" value="UBIQUITIN"/>
</dbReference>
<comment type="caution">
    <text evidence="17">The sequence shown here is derived from an EMBL/GenBank/DDBJ whole genome shotgun (WGS) entry which is preliminary data.</text>
</comment>
<keyword evidence="14" id="KW-0687">Ribonucleoprotein</keyword>
<dbReference type="GO" id="GO:0006412">
    <property type="term" value="P:translation"/>
    <property type="evidence" value="ECO:0007669"/>
    <property type="project" value="InterPro"/>
</dbReference>
<keyword evidence="10" id="KW-0862">Zinc</keyword>
<dbReference type="PANTHER" id="PTHR10666">
    <property type="entry name" value="UBIQUITIN"/>
    <property type="match status" value="1"/>
</dbReference>
<dbReference type="SUPFAM" id="SSF57829">
    <property type="entry name" value="Zn-binding ribosomal proteins"/>
    <property type="match status" value="1"/>
</dbReference>
<evidence type="ECO:0000259" key="16">
    <source>
        <dbReference type="PROSITE" id="PS50053"/>
    </source>
</evidence>
<dbReference type="GO" id="GO:0005634">
    <property type="term" value="C:nucleus"/>
    <property type="evidence" value="ECO:0007669"/>
    <property type="project" value="UniProtKB-SubCell"/>
</dbReference>
<dbReference type="GO" id="GO:0005840">
    <property type="term" value="C:ribosome"/>
    <property type="evidence" value="ECO:0007669"/>
    <property type="project" value="UniProtKB-KW"/>
</dbReference>
<dbReference type="SUPFAM" id="SSF54236">
    <property type="entry name" value="Ubiquitin-like"/>
    <property type="match status" value="1"/>
</dbReference>
<evidence type="ECO:0000256" key="2">
    <source>
        <dbReference type="ARBA" id="ARBA00004123"/>
    </source>
</evidence>
<keyword evidence="12" id="KW-0689">Ribosomal protein</keyword>
<dbReference type="Gene3D" id="6.20.50.150">
    <property type="match status" value="1"/>
</dbReference>
<dbReference type="Pfam" id="PF01599">
    <property type="entry name" value="Ribosomal_S27"/>
    <property type="match status" value="1"/>
</dbReference>
<dbReference type="PROSITE" id="PS50053">
    <property type="entry name" value="UBIQUITIN_2"/>
    <property type="match status" value="1"/>
</dbReference>
<evidence type="ECO:0000256" key="6">
    <source>
        <dbReference type="ARBA" id="ARBA00009891"/>
    </source>
</evidence>
<evidence type="ECO:0000256" key="15">
    <source>
        <dbReference type="ARBA" id="ARBA00035123"/>
    </source>
</evidence>